<dbReference type="GO" id="GO:0070006">
    <property type="term" value="F:metalloaminopeptidase activity"/>
    <property type="evidence" value="ECO:0007669"/>
    <property type="project" value="TreeGrafter"/>
</dbReference>
<name>A0A0M3J7Z0_ANISI</name>
<dbReference type="PANTHER" id="PTHR11533">
    <property type="entry name" value="PROTEASE M1 ZINC METALLOPROTEASE"/>
    <property type="match status" value="1"/>
</dbReference>
<dbReference type="GO" id="GO:0006508">
    <property type="term" value="P:proteolysis"/>
    <property type="evidence" value="ECO:0007669"/>
    <property type="project" value="UniProtKB-KW"/>
</dbReference>
<comment type="cofactor">
    <cofactor evidence="1">
        <name>Zn(2+)</name>
        <dbReference type="ChEBI" id="CHEBI:29105"/>
    </cofactor>
</comment>
<evidence type="ECO:0000256" key="1">
    <source>
        <dbReference type="ARBA" id="ARBA00001947"/>
    </source>
</evidence>
<dbReference type="GO" id="GO:0042277">
    <property type="term" value="F:peptide binding"/>
    <property type="evidence" value="ECO:0007669"/>
    <property type="project" value="TreeGrafter"/>
</dbReference>
<dbReference type="EMBL" id="UYRR01005531">
    <property type="protein sequence ID" value="VDK21848.1"/>
    <property type="molecule type" value="Genomic_DNA"/>
</dbReference>
<evidence type="ECO:0000313" key="9">
    <source>
        <dbReference type="EMBL" id="VDK21848.1"/>
    </source>
</evidence>
<accession>A0A0M3J7Z0</accession>
<dbReference type="SUPFAM" id="SSF55486">
    <property type="entry name" value="Metalloproteases ('zincins'), catalytic domain"/>
    <property type="match status" value="1"/>
</dbReference>
<keyword evidence="4" id="KW-0479">Metal-binding</keyword>
<evidence type="ECO:0000256" key="5">
    <source>
        <dbReference type="ARBA" id="ARBA00022801"/>
    </source>
</evidence>
<evidence type="ECO:0000256" key="7">
    <source>
        <dbReference type="ARBA" id="ARBA00023049"/>
    </source>
</evidence>
<dbReference type="AlphaFoldDB" id="A0A0M3J7Z0"/>
<protein>
    <submittedName>
        <fullName evidence="11">Peptidase_M1 domain-containing protein</fullName>
    </submittedName>
</protein>
<reference evidence="9 10" key="2">
    <citation type="submission" date="2018-11" db="EMBL/GenBank/DDBJ databases">
        <authorList>
            <consortium name="Pathogen Informatics"/>
        </authorList>
    </citation>
    <scope>NUCLEOTIDE SEQUENCE [LARGE SCALE GENOMIC DNA]</scope>
</reference>
<evidence type="ECO:0000256" key="6">
    <source>
        <dbReference type="ARBA" id="ARBA00022833"/>
    </source>
</evidence>
<evidence type="ECO:0000259" key="8">
    <source>
        <dbReference type="Pfam" id="PF01433"/>
    </source>
</evidence>
<dbReference type="Pfam" id="PF01433">
    <property type="entry name" value="Peptidase_M1"/>
    <property type="match status" value="1"/>
</dbReference>
<dbReference type="Gene3D" id="1.10.390.10">
    <property type="entry name" value="Neutral Protease Domain 2"/>
    <property type="match status" value="1"/>
</dbReference>
<dbReference type="Proteomes" id="UP000267096">
    <property type="component" value="Unassembled WGS sequence"/>
</dbReference>
<organism evidence="11">
    <name type="scientific">Anisakis simplex</name>
    <name type="common">Herring worm</name>
    <dbReference type="NCBI Taxonomy" id="6269"/>
    <lineage>
        <taxon>Eukaryota</taxon>
        <taxon>Metazoa</taxon>
        <taxon>Ecdysozoa</taxon>
        <taxon>Nematoda</taxon>
        <taxon>Chromadorea</taxon>
        <taxon>Rhabditida</taxon>
        <taxon>Spirurina</taxon>
        <taxon>Ascaridomorpha</taxon>
        <taxon>Ascaridoidea</taxon>
        <taxon>Anisakidae</taxon>
        <taxon>Anisakis</taxon>
        <taxon>Anisakis simplex complex</taxon>
    </lineage>
</organism>
<dbReference type="GO" id="GO:0043171">
    <property type="term" value="P:peptide catabolic process"/>
    <property type="evidence" value="ECO:0007669"/>
    <property type="project" value="TreeGrafter"/>
</dbReference>
<comment type="similarity">
    <text evidence="2">Belongs to the peptidase M1 family.</text>
</comment>
<dbReference type="GO" id="GO:0008270">
    <property type="term" value="F:zinc ion binding"/>
    <property type="evidence" value="ECO:0007669"/>
    <property type="project" value="InterPro"/>
</dbReference>
<sequence>MLALPQYTTMKGAEEHWGFIHIAYKRALVDPLYADAFTYSDVSRVTAHETVHQWFGDLVTIKFWPVIFLNEAFANYWETFGVERAFPTQSKYNKFERYRKALAAYEIDSYANTSKPVVPDKPKYFTRIPYNKVEYNSSRLK</sequence>
<dbReference type="WBParaSite" id="ASIM_0000368901-mRNA-1">
    <property type="protein sequence ID" value="ASIM_0000368901-mRNA-1"/>
    <property type="gene ID" value="ASIM_0000368901"/>
</dbReference>
<keyword evidence="10" id="KW-1185">Reference proteome</keyword>
<dbReference type="InterPro" id="IPR014782">
    <property type="entry name" value="Peptidase_M1_dom"/>
</dbReference>
<feature type="domain" description="Peptidase M1 membrane alanine aminopeptidase" evidence="8">
    <location>
        <begin position="1"/>
        <end position="132"/>
    </location>
</feature>
<dbReference type="GO" id="GO:0016020">
    <property type="term" value="C:membrane"/>
    <property type="evidence" value="ECO:0007669"/>
    <property type="project" value="TreeGrafter"/>
</dbReference>
<keyword evidence="3" id="KW-0645">Protease</keyword>
<dbReference type="GO" id="GO:0005615">
    <property type="term" value="C:extracellular space"/>
    <property type="evidence" value="ECO:0007669"/>
    <property type="project" value="TreeGrafter"/>
</dbReference>
<reference evidence="11" key="1">
    <citation type="submission" date="2017-02" db="UniProtKB">
        <authorList>
            <consortium name="WormBaseParasite"/>
        </authorList>
    </citation>
    <scope>IDENTIFICATION</scope>
</reference>
<proteinExistence type="inferred from homology"/>
<dbReference type="PRINTS" id="PR00756">
    <property type="entry name" value="ALADIPTASE"/>
</dbReference>
<gene>
    <name evidence="9" type="ORF">ASIM_LOCUS3523</name>
</gene>
<dbReference type="PANTHER" id="PTHR11533:SF299">
    <property type="entry name" value="AMINOPEPTIDASE"/>
    <property type="match status" value="1"/>
</dbReference>
<keyword evidence="5" id="KW-0378">Hydrolase</keyword>
<dbReference type="InterPro" id="IPR001930">
    <property type="entry name" value="Peptidase_M1"/>
</dbReference>
<keyword evidence="7" id="KW-0482">Metalloprotease</keyword>
<evidence type="ECO:0000313" key="11">
    <source>
        <dbReference type="WBParaSite" id="ASIM_0000368901-mRNA-1"/>
    </source>
</evidence>
<evidence type="ECO:0000256" key="4">
    <source>
        <dbReference type="ARBA" id="ARBA00022723"/>
    </source>
</evidence>
<evidence type="ECO:0000313" key="10">
    <source>
        <dbReference type="Proteomes" id="UP000267096"/>
    </source>
</evidence>
<dbReference type="GO" id="GO:0005737">
    <property type="term" value="C:cytoplasm"/>
    <property type="evidence" value="ECO:0007669"/>
    <property type="project" value="TreeGrafter"/>
</dbReference>
<dbReference type="OrthoDB" id="5868348at2759"/>
<keyword evidence="6" id="KW-0862">Zinc</keyword>
<evidence type="ECO:0000256" key="3">
    <source>
        <dbReference type="ARBA" id="ARBA00022670"/>
    </source>
</evidence>
<dbReference type="InterPro" id="IPR050344">
    <property type="entry name" value="Peptidase_M1_aminopeptidases"/>
</dbReference>
<dbReference type="InterPro" id="IPR027268">
    <property type="entry name" value="Peptidase_M4/M1_CTD_sf"/>
</dbReference>
<evidence type="ECO:0000256" key="2">
    <source>
        <dbReference type="ARBA" id="ARBA00010136"/>
    </source>
</evidence>